<dbReference type="GO" id="GO:0032259">
    <property type="term" value="P:methylation"/>
    <property type="evidence" value="ECO:0007669"/>
    <property type="project" value="UniProtKB-KW"/>
</dbReference>
<feature type="region of interest" description="Disordered" evidence="3">
    <location>
        <begin position="153"/>
        <end position="195"/>
    </location>
</feature>
<name>A0A8S1IKV7_9CHLO</name>
<feature type="compositionally biased region" description="Gly residues" evidence="3">
    <location>
        <begin position="177"/>
        <end position="195"/>
    </location>
</feature>
<dbReference type="SUPFAM" id="SSF75217">
    <property type="entry name" value="alpha/beta knot"/>
    <property type="match status" value="1"/>
</dbReference>
<dbReference type="PANTHER" id="PTHR43191:SF7">
    <property type="entry name" value="OBP33PEP LIKE PROTEIN"/>
    <property type="match status" value="1"/>
</dbReference>
<keyword evidence="1" id="KW-0489">Methyltransferase</keyword>
<organism evidence="5 6">
    <name type="scientific">Ostreobium quekettii</name>
    <dbReference type="NCBI Taxonomy" id="121088"/>
    <lineage>
        <taxon>Eukaryota</taxon>
        <taxon>Viridiplantae</taxon>
        <taxon>Chlorophyta</taxon>
        <taxon>core chlorophytes</taxon>
        <taxon>Ulvophyceae</taxon>
        <taxon>TCBD clade</taxon>
        <taxon>Bryopsidales</taxon>
        <taxon>Ostreobineae</taxon>
        <taxon>Ostreobiaceae</taxon>
        <taxon>Ostreobium</taxon>
    </lineage>
</organism>
<dbReference type="EMBL" id="CAJHUC010000291">
    <property type="protein sequence ID" value="CAD7695008.1"/>
    <property type="molecule type" value="Genomic_DNA"/>
</dbReference>
<dbReference type="GO" id="GO:0006396">
    <property type="term" value="P:RNA processing"/>
    <property type="evidence" value="ECO:0007669"/>
    <property type="project" value="InterPro"/>
</dbReference>
<sequence length="195" mass="21352">MDGNWQFCLVGCNRFNTFGSHGAADFISFKHYASLQECCSHLKNVEGCQIVGIEITPEARSVNEHPFDGPTAFMLGNEGTGMSDKQRSLCDQFVYIPQYGCGTASLNVTVAAAIVLHRFTEWAGYEERRRVGEKFELGDRPRRTAPRGVVADPGCDVHRDREIRREDDQDVLMESGDGAGSEGGFLDGILGGDGP</sequence>
<evidence type="ECO:0000256" key="2">
    <source>
        <dbReference type="ARBA" id="ARBA00022679"/>
    </source>
</evidence>
<dbReference type="InterPro" id="IPR001537">
    <property type="entry name" value="SpoU_MeTrfase"/>
</dbReference>
<accession>A0A8S1IKV7</accession>
<dbReference type="PANTHER" id="PTHR43191">
    <property type="entry name" value="RRNA METHYLTRANSFERASE 3"/>
    <property type="match status" value="1"/>
</dbReference>
<comment type="caution">
    <text evidence="5">The sequence shown here is derived from an EMBL/GenBank/DDBJ whole genome shotgun (WGS) entry which is preliminary data.</text>
</comment>
<dbReference type="AlphaFoldDB" id="A0A8S1IKV7"/>
<dbReference type="Proteomes" id="UP000708148">
    <property type="component" value="Unassembled WGS sequence"/>
</dbReference>
<keyword evidence="6" id="KW-1185">Reference proteome</keyword>
<feature type="compositionally biased region" description="Basic and acidic residues" evidence="3">
    <location>
        <begin position="155"/>
        <end position="167"/>
    </location>
</feature>
<protein>
    <recommendedName>
        <fullName evidence="4">tRNA/rRNA methyltransferase SpoU type domain-containing protein</fullName>
    </recommendedName>
</protein>
<feature type="domain" description="tRNA/rRNA methyltransferase SpoU type" evidence="4">
    <location>
        <begin position="20"/>
        <end position="117"/>
    </location>
</feature>
<dbReference type="Gene3D" id="3.40.1280.10">
    <property type="match status" value="1"/>
</dbReference>
<proteinExistence type="predicted"/>
<evidence type="ECO:0000259" key="4">
    <source>
        <dbReference type="Pfam" id="PF00588"/>
    </source>
</evidence>
<evidence type="ECO:0000313" key="5">
    <source>
        <dbReference type="EMBL" id="CAD7695008.1"/>
    </source>
</evidence>
<evidence type="ECO:0000256" key="1">
    <source>
        <dbReference type="ARBA" id="ARBA00022603"/>
    </source>
</evidence>
<keyword evidence="2" id="KW-0808">Transferase</keyword>
<reference evidence="5" key="1">
    <citation type="submission" date="2020-12" db="EMBL/GenBank/DDBJ databases">
        <authorList>
            <person name="Iha C."/>
        </authorList>
    </citation>
    <scope>NUCLEOTIDE SEQUENCE</scope>
</reference>
<dbReference type="OrthoDB" id="270651at2759"/>
<dbReference type="InterPro" id="IPR029028">
    <property type="entry name" value="Alpha/beta_knot_MTases"/>
</dbReference>
<evidence type="ECO:0000256" key="3">
    <source>
        <dbReference type="SAM" id="MobiDB-lite"/>
    </source>
</evidence>
<dbReference type="Pfam" id="PF00588">
    <property type="entry name" value="SpoU_methylase"/>
    <property type="match status" value="1"/>
</dbReference>
<dbReference type="GO" id="GO:0008173">
    <property type="term" value="F:RNA methyltransferase activity"/>
    <property type="evidence" value="ECO:0007669"/>
    <property type="project" value="InterPro"/>
</dbReference>
<gene>
    <name evidence="5" type="ORF">OSTQU699_LOCUS369</name>
</gene>
<evidence type="ECO:0000313" key="6">
    <source>
        <dbReference type="Proteomes" id="UP000708148"/>
    </source>
</evidence>
<dbReference type="GO" id="GO:0003723">
    <property type="term" value="F:RNA binding"/>
    <property type="evidence" value="ECO:0007669"/>
    <property type="project" value="InterPro"/>
</dbReference>
<dbReference type="InterPro" id="IPR051259">
    <property type="entry name" value="rRNA_Methyltransferase"/>
</dbReference>
<dbReference type="InterPro" id="IPR029026">
    <property type="entry name" value="tRNA_m1G_MTases_N"/>
</dbReference>